<proteinExistence type="inferred from homology"/>
<dbReference type="PANTHER" id="PTHR30126">
    <property type="entry name" value="HTH-TYPE TRANSCRIPTIONAL REGULATOR"/>
    <property type="match status" value="1"/>
</dbReference>
<gene>
    <name evidence="6" type="ORF">GCM10010909_31750</name>
</gene>
<dbReference type="EMBL" id="BSOS01000090">
    <property type="protein sequence ID" value="GLR68494.1"/>
    <property type="molecule type" value="Genomic_DNA"/>
</dbReference>
<dbReference type="PRINTS" id="PR00039">
    <property type="entry name" value="HTHLYSR"/>
</dbReference>
<dbReference type="Proteomes" id="UP001156641">
    <property type="component" value="Unassembled WGS sequence"/>
</dbReference>
<keyword evidence="7" id="KW-1185">Reference proteome</keyword>
<comment type="caution">
    <text evidence="6">The sequence shown here is derived from an EMBL/GenBank/DDBJ whole genome shotgun (WGS) entry which is preliminary data.</text>
</comment>
<comment type="similarity">
    <text evidence="1">Belongs to the LysR transcriptional regulatory family.</text>
</comment>
<dbReference type="PANTHER" id="PTHR30126:SF91">
    <property type="entry name" value="LYSR FAMILY TRANSCRIPTIONAL REGULATOR"/>
    <property type="match status" value="1"/>
</dbReference>
<evidence type="ECO:0000256" key="4">
    <source>
        <dbReference type="ARBA" id="ARBA00023163"/>
    </source>
</evidence>
<keyword evidence="4" id="KW-0804">Transcription</keyword>
<dbReference type="InterPro" id="IPR036388">
    <property type="entry name" value="WH-like_DNA-bd_sf"/>
</dbReference>
<evidence type="ECO:0000256" key="3">
    <source>
        <dbReference type="ARBA" id="ARBA00023125"/>
    </source>
</evidence>
<organism evidence="6 7">
    <name type="scientific">Acidocella aquatica</name>
    <dbReference type="NCBI Taxonomy" id="1922313"/>
    <lineage>
        <taxon>Bacteria</taxon>
        <taxon>Pseudomonadati</taxon>
        <taxon>Pseudomonadota</taxon>
        <taxon>Alphaproteobacteria</taxon>
        <taxon>Acetobacterales</taxon>
        <taxon>Acidocellaceae</taxon>
        <taxon>Acidocella</taxon>
    </lineage>
</organism>
<dbReference type="SUPFAM" id="SSF53850">
    <property type="entry name" value="Periplasmic binding protein-like II"/>
    <property type="match status" value="1"/>
</dbReference>
<evidence type="ECO:0000256" key="1">
    <source>
        <dbReference type="ARBA" id="ARBA00009437"/>
    </source>
</evidence>
<dbReference type="InterPro" id="IPR005119">
    <property type="entry name" value="LysR_subst-bd"/>
</dbReference>
<evidence type="ECO:0000256" key="2">
    <source>
        <dbReference type="ARBA" id="ARBA00023015"/>
    </source>
</evidence>
<sequence>MLDGVSFDQLRCFITAAEEGSFSAAARRLNRAQSVISQTIAGLEAHLGVALFERSGRYPVLTEAGRLLLADARAVANTLNALKARAKSMSSGVEPELSVAIDVMFPMAVLTRAAASFGERFPATPLRIYVEALGGVAKAVLDGQCQLGVIGTLPLSVPELVSERLLGVKIVFVAAPTHPLAQIAGPVPECELARHVQLVLTDRTELSHGREFRVMSPRNWRLADLGAKHAFLLAGLGWGGMPLAMVARDIAEGALSEIRVEDEPDGREIMPMSAAYRADTPPGPAGRWFVEQLKLFAAEEPANILLKTGKQLGMVGAVGIEPTTS</sequence>
<accession>A0ABQ6A8E9</accession>
<dbReference type="InterPro" id="IPR000847">
    <property type="entry name" value="LysR_HTH_N"/>
</dbReference>
<keyword evidence="3" id="KW-0238">DNA-binding</keyword>
<dbReference type="Pfam" id="PF03466">
    <property type="entry name" value="LysR_substrate"/>
    <property type="match status" value="1"/>
</dbReference>
<dbReference type="Gene3D" id="3.40.190.290">
    <property type="match status" value="1"/>
</dbReference>
<dbReference type="Pfam" id="PF00126">
    <property type="entry name" value="HTH_1"/>
    <property type="match status" value="1"/>
</dbReference>
<dbReference type="Gene3D" id="1.10.10.10">
    <property type="entry name" value="Winged helix-like DNA-binding domain superfamily/Winged helix DNA-binding domain"/>
    <property type="match status" value="1"/>
</dbReference>
<evidence type="ECO:0000313" key="7">
    <source>
        <dbReference type="Proteomes" id="UP001156641"/>
    </source>
</evidence>
<dbReference type="SUPFAM" id="SSF46785">
    <property type="entry name" value="Winged helix' DNA-binding domain"/>
    <property type="match status" value="1"/>
</dbReference>
<keyword evidence="2" id="KW-0805">Transcription regulation</keyword>
<feature type="domain" description="HTH lysR-type" evidence="5">
    <location>
        <begin position="5"/>
        <end position="62"/>
    </location>
</feature>
<protein>
    <submittedName>
        <fullName evidence="6">LysR family transcriptional regulator</fullName>
    </submittedName>
</protein>
<dbReference type="InterPro" id="IPR036390">
    <property type="entry name" value="WH_DNA-bd_sf"/>
</dbReference>
<evidence type="ECO:0000313" key="6">
    <source>
        <dbReference type="EMBL" id="GLR68494.1"/>
    </source>
</evidence>
<reference evidence="7" key="1">
    <citation type="journal article" date="2019" name="Int. J. Syst. Evol. Microbiol.">
        <title>The Global Catalogue of Microorganisms (GCM) 10K type strain sequencing project: providing services to taxonomists for standard genome sequencing and annotation.</title>
        <authorList>
            <consortium name="The Broad Institute Genomics Platform"/>
            <consortium name="The Broad Institute Genome Sequencing Center for Infectious Disease"/>
            <person name="Wu L."/>
            <person name="Ma J."/>
        </authorList>
    </citation>
    <scope>NUCLEOTIDE SEQUENCE [LARGE SCALE GENOMIC DNA]</scope>
    <source>
        <strain evidence="7">NBRC 112502</strain>
    </source>
</reference>
<evidence type="ECO:0000259" key="5">
    <source>
        <dbReference type="PROSITE" id="PS50931"/>
    </source>
</evidence>
<dbReference type="PROSITE" id="PS50931">
    <property type="entry name" value="HTH_LYSR"/>
    <property type="match status" value="1"/>
</dbReference>
<name>A0ABQ6A8E9_9PROT</name>